<comment type="caution">
    <text evidence="2">The sequence shown here is derived from an EMBL/GenBank/DDBJ whole genome shotgun (WGS) entry which is preliminary data.</text>
</comment>
<accession>A0A176WJQ9</accession>
<gene>
    <name evidence="2" type="ORF">AXG93_1772s1080</name>
</gene>
<dbReference type="AlphaFoldDB" id="A0A176WJQ9"/>
<evidence type="ECO:0000313" key="2">
    <source>
        <dbReference type="EMBL" id="OAE32426.1"/>
    </source>
</evidence>
<dbReference type="Proteomes" id="UP000077202">
    <property type="component" value="Unassembled WGS sequence"/>
</dbReference>
<proteinExistence type="predicted"/>
<protein>
    <submittedName>
        <fullName evidence="2">Uncharacterized protein</fullName>
    </submittedName>
</protein>
<keyword evidence="3" id="KW-1185">Reference proteome</keyword>
<evidence type="ECO:0000256" key="1">
    <source>
        <dbReference type="SAM" id="MobiDB-lite"/>
    </source>
</evidence>
<feature type="region of interest" description="Disordered" evidence="1">
    <location>
        <begin position="83"/>
        <end position="111"/>
    </location>
</feature>
<organism evidence="2 3">
    <name type="scientific">Marchantia polymorpha subsp. ruderalis</name>
    <dbReference type="NCBI Taxonomy" id="1480154"/>
    <lineage>
        <taxon>Eukaryota</taxon>
        <taxon>Viridiplantae</taxon>
        <taxon>Streptophyta</taxon>
        <taxon>Embryophyta</taxon>
        <taxon>Marchantiophyta</taxon>
        <taxon>Marchantiopsida</taxon>
        <taxon>Marchantiidae</taxon>
        <taxon>Marchantiales</taxon>
        <taxon>Marchantiaceae</taxon>
        <taxon>Marchantia</taxon>
    </lineage>
</organism>
<reference evidence="2" key="1">
    <citation type="submission" date="2016-03" db="EMBL/GenBank/DDBJ databases">
        <title>Mechanisms controlling the formation of the plant cell surface in tip-growing cells are functionally conserved among land plants.</title>
        <authorList>
            <person name="Honkanen S."/>
            <person name="Jones V.A."/>
            <person name="Morieri G."/>
            <person name="Champion C."/>
            <person name="Hetherington A.J."/>
            <person name="Kelly S."/>
            <person name="Saint-Marcoux D."/>
            <person name="Proust H."/>
            <person name="Prescott H."/>
            <person name="Dolan L."/>
        </authorList>
    </citation>
    <scope>NUCLEOTIDE SEQUENCE [LARGE SCALE GENOMIC DNA]</scope>
    <source>
        <tissue evidence="2">Whole gametophyte</tissue>
    </source>
</reference>
<evidence type="ECO:0000313" key="3">
    <source>
        <dbReference type="Proteomes" id="UP000077202"/>
    </source>
</evidence>
<sequence>MTQPMKGDVRKLILLKMPYAKLSTYRRELVALRLEFLLWAGNCLSAIMCKEMMDNNRHESTNLRDNLMLWVLEHWTRVLGPCTGKDDKKPAKRRKIADDSGVGQRLESRMTKTQVVAQDGETVVDSHMITSSPPPEEAVRSEVEEKVAEKESKELVVYFPNFLQDSVVPLLKYSDGKREKYAISKDIEFYV</sequence>
<dbReference type="EMBL" id="LVLJ01000834">
    <property type="protein sequence ID" value="OAE32426.1"/>
    <property type="molecule type" value="Genomic_DNA"/>
</dbReference>
<name>A0A176WJQ9_MARPO</name>